<gene>
    <name evidence="11" type="ORF">ONB1V03_LOCUS9156</name>
</gene>
<evidence type="ECO:0000256" key="1">
    <source>
        <dbReference type="ARBA" id="ARBA00004193"/>
    </source>
</evidence>
<keyword evidence="5" id="KW-0342">GTP-binding</keyword>
<feature type="region of interest" description="Disordered" evidence="10">
    <location>
        <begin position="182"/>
        <end position="252"/>
    </location>
</feature>
<accession>A0A7R9QNZ2</accession>
<dbReference type="SMART" id="SM00175">
    <property type="entry name" value="RAB"/>
    <property type="match status" value="1"/>
</dbReference>
<dbReference type="Gene3D" id="3.40.50.300">
    <property type="entry name" value="P-loop containing nucleotide triphosphate hydrolases"/>
    <property type="match status" value="1"/>
</dbReference>
<evidence type="ECO:0000256" key="7">
    <source>
        <dbReference type="ARBA" id="ARBA00023288"/>
    </source>
</evidence>
<dbReference type="PANTHER" id="PTHR46149">
    <property type="entry name" value="MIP08469P"/>
    <property type="match status" value="1"/>
</dbReference>
<dbReference type="AlphaFoldDB" id="A0A7R9QNZ2"/>
<keyword evidence="2" id="KW-1003">Cell membrane</keyword>
<evidence type="ECO:0000313" key="12">
    <source>
        <dbReference type="Proteomes" id="UP000728032"/>
    </source>
</evidence>
<dbReference type="PROSITE" id="PS51419">
    <property type="entry name" value="RAB"/>
    <property type="match status" value="1"/>
</dbReference>
<evidence type="ECO:0000256" key="4">
    <source>
        <dbReference type="ARBA" id="ARBA00022741"/>
    </source>
</evidence>
<evidence type="ECO:0000256" key="6">
    <source>
        <dbReference type="ARBA" id="ARBA00023136"/>
    </source>
</evidence>
<evidence type="ECO:0000256" key="2">
    <source>
        <dbReference type="ARBA" id="ARBA00022475"/>
    </source>
</evidence>
<dbReference type="EMBL" id="OC920440">
    <property type="protein sequence ID" value="CAD7652495.1"/>
    <property type="molecule type" value="Genomic_DNA"/>
</dbReference>
<proteinExistence type="inferred from homology"/>
<evidence type="ECO:0000256" key="5">
    <source>
        <dbReference type="ARBA" id="ARBA00023134"/>
    </source>
</evidence>
<evidence type="ECO:0000256" key="9">
    <source>
        <dbReference type="ARBA" id="ARBA00038061"/>
    </source>
</evidence>
<dbReference type="GO" id="GO:0005525">
    <property type="term" value="F:GTP binding"/>
    <property type="evidence" value="ECO:0007669"/>
    <property type="project" value="UniProtKB-KW"/>
</dbReference>
<dbReference type="PROSITE" id="PS51421">
    <property type="entry name" value="RAS"/>
    <property type="match status" value="1"/>
</dbReference>
<dbReference type="InterPro" id="IPR005225">
    <property type="entry name" value="Small_GTP-bd"/>
</dbReference>
<dbReference type="GO" id="GO:0003924">
    <property type="term" value="F:GTPase activity"/>
    <property type="evidence" value="ECO:0007669"/>
    <property type="project" value="InterPro"/>
</dbReference>
<evidence type="ECO:0000313" key="11">
    <source>
        <dbReference type="EMBL" id="CAD7652495.1"/>
    </source>
</evidence>
<keyword evidence="7" id="KW-0449">Lipoprotein</keyword>
<dbReference type="PRINTS" id="PR00449">
    <property type="entry name" value="RASTRNSFRMNG"/>
</dbReference>
<dbReference type="GO" id="GO:0005886">
    <property type="term" value="C:plasma membrane"/>
    <property type="evidence" value="ECO:0007669"/>
    <property type="project" value="UniProtKB-SubCell"/>
</dbReference>
<evidence type="ECO:0000256" key="3">
    <source>
        <dbReference type="ARBA" id="ARBA00022481"/>
    </source>
</evidence>
<reference evidence="11" key="1">
    <citation type="submission" date="2020-11" db="EMBL/GenBank/DDBJ databases">
        <authorList>
            <person name="Tran Van P."/>
        </authorList>
    </citation>
    <scope>NUCLEOTIDE SEQUENCE</scope>
</reference>
<dbReference type="FunFam" id="3.40.50.300:FF:000475">
    <property type="entry name" value="GTP-binding protein Rhes"/>
    <property type="match status" value="1"/>
</dbReference>
<keyword evidence="3" id="KW-0488">Methylation</keyword>
<keyword evidence="12" id="KW-1185">Reference proteome</keyword>
<evidence type="ECO:0000256" key="10">
    <source>
        <dbReference type="SAM" id="MobiDB-lite"/>
    </source>
</evidence>
<keyword evidence="4" id="KW-0547">Nucleotide-binding</keyword>
<dbReference type="Pfam" id="PF00071">
    <property type="entry name" value="Ras"/>
    <property type="match status" value="1"/>
</dbReference>
<dbReference type="NCBIfam" id="TIGR00231">
    <property type="entry name" value="small_GTP"/>
    <property type="match status" value="1"/>
</dbReference>
<dbReference type="EMBL" id="CAJPVJ010005615">
    <property type="protein sequence ID" value="CAG2169682.1"/>
    <property type="molecule type" value="Genomic_DNA"/>
</dbReference>
<dbReference type="Proteomes" id="UP000728032">
    <property type="component" value="Unassembled WGS sequence"/>
</dbReference>
<keyword evidence="8" id="KW-0636">Prenylation</keyword>
<evidence type="ECO:0000256" key="8">
    <source>
        <dbReference type="ARBA" id="ARBA00023289"/>
    </source>
</evidence>
<comment type="similarity">
    <text evidence="9">Belongs to the small GTPase superfamily. RasD family.</text>
</comment>
<comment type="subcellular location">
    <subcellularLocation>
        <location evidence="1">Cell membrane</location>
        <topology evidence="1">Lipid-anchor</topology>
    </subcellularLocation>
</comment>
<feature type="compositionally biased region" description="Basic residues" evidence="10">
    <location>
        <begin position="221"/>
        <end position="237"/>
    </location>
</feature>
<dbReference type="InterPro" id="IPR027417">
    <property type="entry name" value="P-loop_NTPase"/>
</dbReference>
<dbReference type="SMART" id="SM00174">
    <property type="entry name" value="RHO"/>
    <property type="match status" value="1"/>
</dbReference>
<evidence type="ECO:0008006" key="13">
    <source>
        <dbReference type="Google" id="ProtNLM"/>
    </source>
</evidence>
<dbReference type="InterPro" id="IPR001806">
    <property type="entry name" value="Small_GTPase"/>
</dbReference>
<protein>
    <recommendedName>
        <fullName evidence="13">GTP-binding protein Di-Ras2</fullName>
    </recommendedName>
</protein>
<dbReference type="SUPFAM" id="SSF52540">
    <property type="entry name" value="P-loop containing nucleoside triphosphate hydrolases"/>
    <property type="match status" value="1"/>
</dbReference>
<dbReference type="InterPro" id="IPR052236">
    <property type="entry name" value="Small_GTPase_RasD"/>
</dbReference>
<organism evidence="11">
    <name type="scientific">Oppiella nova</name>
    <dbReference type="NCBI Taxonomy" id="334625"/>
    <lineage>
        <taxon>Eukaryota</taxon>
        <taxon>Metazoa</taxon>
        <taxon>Ecdysozoa</taxon>
        <taxon>Arthropoda</taxon>
        <taxon>Chelicerata</taxon>
        <taxon>Arachnida</taxon>
        <taxon>Acari</taxon>
        <taxon>Acariformes</taxon>
        <taxon>Sarcoptiformes</taxon>
        <taxon>Oribatida</taxon>
        <taxon>Brachypylina</taxon>
        <taxon>Oppioidea</taxon>
        <taxon>Oppiidae</taxon>
        <taxon>Oppiella</taxon>
    </lineage>
</organism>
<name>A0A7R9QNZ2_9ACAR</name>
<dbReference type="OrthoDB" id="265044at2759"/>
<keyword evidence="6" id="KW-0472">Membrane</keyword>
<dbReference type="SMART" id="SM00173">
    <property type="entry name" value="RAS"/>
    <property type="match status" value="1"/>
</dbReference>
<sequence length="252" mass="28620">MSEESYHIRLVTLGGVSVGKSAILRRFLFNTFNEKHRATVEDLFTKDFNLGTMTLKVDFLDTEGDMQFPAMRRLSIANAQAFMLVYSIDKLCTFDIIKTCFEEIKEVRADFQDVPIIFVGNKNDLSDEFKEVPKEDVAEWVFCELPKLRTKVMECSAKSNTNVKEIFKAFLQLARIPLPNDEGLRRRSSAQARVPNGKPRFAGNTSLTPNHALDDESTSRLKPRSRSLIRRSSKKVNKIKEPTSDADDCAVS</sequence>
<dbReference type="PANTHER" id="PTHR46149:SF7">
    <property type="entry name" value="GTP-BINDING PROTEIN DI-RAS2"/>
    <property type="match status" value="1"/>
</dbReference>